<reference evidence="2 5" key="2">
    <citation type="submission" date="2019-02" db="EMBL/GenBank/DDBJ databases">
        <title>Complete genome sequence of Desulfobacter hydrogenophilus AcRS1.</title>
        <authorList>
            <person name="Marietou A."/>
            <person name="Lund M.B."/>
            <person name="Marshall I.P.G."/>
            <person name="Schreiber L."/>
            <person name="Jorgensen B."/>
        </authorList>
    </citation>
    <scope>NUCLEOTIDE SEQUENCE [LARGE SCALE GENOMIC DNA]</scope>
    <source>
        <strain evidence="2 5">AcRS1</strain>
    </source>
</reference>
<evidence type="ECO:0000313" key="5">
    <source>
        <dbReference type="Proteomes" id="UP000293902"/>
    </source>
</evidence>
<dbReference type="InterPro" id="IPR036286">
    <property type="entry name" value="LexA/Signal_pep-like_sf"/>
</dbReference>
<reference evidence="3 4" key="1">
    <citation type="submission" date="2018-06" db="EMBL/GenBank/DDBJ databases">
        <title>Complete Genome Sequence of Desulfobacter hydrogenophilus (DSM3380).</title>
        <authorList>
            <person name="Marietou A."/>
            <person name="Schreiber L."/>
            <person name="Marshall I."/>
            <person name="Jorgensen B."/>
        </authorList>
    </citation>
    <scope>NUCLEOTIDE SEQUENCE [LARGE SCALE GENOMIC DNA]</scope>
    <source>
        <strain evidence="3 4">DSM 3380</strain>
    </source>
</reference>
<dbReference type="RefSeq" id="WP_111953066.1">
    <property type="nucleotide sequence ID" value="NZ_CP036313.1"/>
</dbReference>
<evidence type="ECO:0000313" key="4">
    <source>
        <dbReference type="Proteomes" id="UP000248798"/>
    </source>
</evidence>
<dbReference type="GO" id="GO:0006465">
    <property type="term" value="P:signal peptide processing"/>
    <property type="evidence" value="ECO:0007669"/>
    <property type="project" value="InterPro"/>
</dbReference>
<dbReference type="Gene3D" id="2.10.109.10">
    <property type="entry name" value="Umud Fragment, subunit A"/>
    <property type="match status" value="1"/>
</dbReference>
<proteinExistence type="predicted"/>
<dbReference type="EMBL" id="QLNI01000002">
    <property type="protein sequence ID" value="RAM03775.1"/>
    <property type="molecule type" value="Genomic_DNA"/>
</dbReference>
<feature type="domain" description="Peptidase S26" evidence="1">
    <location>
        <begin position="97"/>
        <end position="145"/>
    </location>
</feature>
<dbReference type="Proteomes" id="UP000293902">
    <property type="component" value="Chromosome"/>
</dbReference>
<dbReference type="GO" id="GO:0004252">
    <property type="term" value="F:serine-type endopeptidase activity"/>
    <property type="evidence" value="ECO:0007669"/>
    <property type="project" value="InterPro"/>
</dbReference>
<dbReference type="Pfam" id="PF10502">
    <property type="entry name" value="Peptidase_S26"/>
    <property type="match status" value="1"/>
</dbReference>
<dbReference type="SUPFAM" id="SSF51306">
    <property type="entry name" value="LexA/Signal peptidase"/>
    <property type="match status" value="1"/>
</dbReference>
<evidence type="ECO:0000313" key="2">
    <source>
        <dbReference type="EMBL" id="QBH13525.1"/>
    </source>
</evidence>
<dbReference type="PROSITE" id="PS51257">
    <property type="entry name" value="PROKAR_LIPOPROTEIN"/>
    <property type="match status" value="1"/>
</dbReference>
<organism evidence="3 4">
    <name type="scientific">Desulfobacter hydrogenophilus</name>
    <dbReference type="NCBI Taxonomy" id="2291"/>
    <lineage>
        <taxon>Bacteria</taxon>
        <taxon>Pseudomonadati</taxon>
        <taxon>Thermodesulfobacteriota</taxon>
        <taxon>Desulfobacteria</taxon>
        <taxon>Desulfobacterales</taxon>
        <taxon>Desulfobacteraceae</taxon>
        <taxon>Desulfobacter</taxon>
    </lineage>
</organism>
<dbReference type="Proteomes" id="UP000248798">
    <property type="component" value="Unassembled WGS sequence"/>
</dbReference>
<dbReference type="EMBL" id="CP036313">
    <property type="protein sequence ID" value="QBH13525.1"/>
    <property type="molecule type" value="Genomic_DNA"/>
</dbReference>
<accession>A0A328FLC9</accession>
<evidence type="ECO:0000259" key="1">
    <source>
        <dbReference type="Pfam" id="PF10502"/>
    </source>
</evidence>
<dbReference type="OrthoDB" id="5360818at2"/>
<dbReference type="InterPro" id="IPR019533">
    <property type="entry name" value="Peptidase_S26"/>
</dbReference>
<sequence>MTYKSKIIKIMLPCSLFFAACFFISQYCYINASASLPIGIYLKTSRAIVNGSFVVFHPTAAQQPLVSKYVKNTPLMKRVAALPGQAYQLPPASDTDSKDRAITAFEPKTGIVPANHLVVVGNTKFSLDSRYIGFVPQSSIIDTITPLWVFCL</sequence>
<protein>
    <submittedName>
        <fullName evidence="3">Peptidase</fullName>
    </submittedName>
</protein>
<name>A0A328FLC9_9BACT</name>
<keyword evidence="5" id="KW-1185">Reference proteome</keyword>
<dbReference type="AlphaFoldDB" id="A0A328FLC9"/>
<evidence type="ECO:0000313" key="3">
    <source>
        <dbReference type="EMBL" id="RAM03775.1"/>
    </source>
</evidence>
<gene>
    <name evidence="3" type="ORF">DO021_01610</name>
    <name evidence="2" type="ORF">EYB58_11680</name>
</gene>